<comment type="similarity">
    <text evidence="2">Belongs to the UPF0324 family.</text>
</comment>
<name>A0A2W5F6J0_9SPHI</name>
<evidence type="ECO:0000256" key="5">
    <source>
        <dbReference type="ARBA" id="ARBA00022989"/>
    </source>
</evidence>
<keyword evidence="3" id="KW-1003">Cell membrane</keyword>
<proteinExistence type="inferred from homology"/>
<dbReference type="AlphaFoldDB" id="A0A2W5F6J0"/>
<feature type="transmembrane region" description="Helical" evidence="7">
    <location>
        <begin position="22"/>
        <end position="41"/>
    </location>
</feature>
<keyword evidence="4 7" id="KW-0812">Transmembrane</keyword>
<feature type="transmembrane region" description="Helical" evidence="7">
    <location>
        <begin position="153"/>
        <end position="174"/>
    </location>
</feature>
<dbReference type="EMBL" id="QFOI01000025">
    <property type="protein sequence ID" value="PZP51635.1"/>
    <property type="molecule type" value="Genomic_DNA"/>
</dbReference>
<comment type="subcellular location">
    <subcellularLocation>
        <location evidence="1">Cell membrane</location>
        <topology evidence="1">Multi-pass membrane protein</topology>
    </subcellularLocation>
</comment>
<comment type="caution">
    <text evidence="8">The sequence shown here is derived from an EMBL/GenBank/DDBJ whole genome shotgun (WGS) entry which is preliminary data.</text>
</comment>
<accession>A0A2W5F6J0</accession>
<feature type="transmembrane region" description="Helical" evidence="7">
    <location>
        <begin position="71"/>
        <end position="90"/>
    </location>
</feature>
<evidence type="ECO:0000256" key="2">
    <source>
        <dbReference type="ARBA" id="ARBA00007977"/>
    </source>
</evidence>
<evidence type="ECO:0000313" key="8">
    <source>
        <dbReference type="EMBL" id="PZP51635.1"/>
    </source>
</evidence>
<sequence length="327" mass="35352">MQTDFKINATTNKFQRFLDRRISTRELVFLSLVVLCLSPLITPPMALFLGIIVAQFVGHPYLHLNHKATHILLQISVVGLGFGMNVQTAIHAGKQGIVFTIFSIIATLTIGYFLGKIFKIDKKSSFLISAGTAICGGSAIAAVAPVIKAEEKQMSVALGTVFLLNSVALFLFPMIGHSLHLSQTQFGIWSAIAIHDTSSVVGAASKYGNQALEIATTVKLARALWIIPVAFGATFLFKNKGGKVKIPWFIGIFILAMIANTYLPFVQMCSHTITLIAKAGLTLTLFLIGCGLNRKMLASVGVRPLIQGIVLWIFISSAGLWAVMSFV</sequence>
<evidence type="ECO:0000256" key="4">
    <source>
        <dbReference type="ARBA" id="ARBA00022692"/>
    </source>
</evidence>
<feature type="transmembrane region" description="Helical" evidence="7">
    <location>
        <begin position="246"/>
        <end position="265"/>
    </location>
</feature>
<dbReference type="Proteomes" id="UP000249645">
    <property type="component" value="Unassembled WGS sequence"/>
</dbReference>
<reference evidence="8 9" key="1">
    <citation type="submission" date="2017-11" db="EMBL/GenBank/DDBJ databases">
        <title>Infants hospitalized years apart are colonized by the same room-sourced microbial strains.</title>
        <authorList>
            <person name="Brooks B."/>
            <person name="Olm M.R."/>
            <person name="Firek B.A."/>
            <person name="Baker R."/>
            <person name="Thomas B.C."/>
            <person name="Morowitz M.J."/>
            <person name="Banfield J.F."/>
        </authorList>
    </citation>
    <scope>NUCLEOTIDE SEQUENCE [LARGE SCALE GENOMIC DNA]</scope>
    <source>
        <strain evidence="8">S2_009_000_R2_76</strain>
    </source>
</reference>
<gene>
    <name evidence="8" type="ORF">DI598_02720</name>
</gene>
<protein>
    <submittedName>
        <fullName evidence="8">Putative sulfate exporter family transporter</fullName>
    </submittedName>
</protein>
<feature type="transmembrane region" description="Helical" evidence="7">
    <location>
        <begin position="271"/>
        <end position="292"/>
    </location>
</feature>
<dbReference type="Pfam" id="PF03601">
    <property type="entry name" value="Cons_hypoth698"/>
    <property type="match status" value="1"/>
</dbReference>
<keyword evidence="5 7" id="KW-1133">Transmembrane helix</keyword>
<keyword evidence="6 7" id="KW-0472">Membrane</keyword>
<evidence type="ECO:0000313" key="9">
    <source>
        <dbReference type="Proteomes" id="UP000249645"/>
    </source>
</evidence>
<evidence type="ECO:0000256" key="7">
    <source>
        <dbReference type="SAM" id="Phobius"/>
    </source>
</evidence>
<dbReference type="PANTHER" id="PTHR30106">
    <property type="entry name" value="INNER MEMBRANE PROTEIN YEIH-RELATED"/>
    <property type="match status" value="1"/>
</dbReference>
<feature type="transmembrane region" description="Helical" evidence="7">
    <location>
        <begin position="126"/>
        <end position="147"/>
    </location>
</feature>
<organism evidence="8 9">
    <name type="scientific">Pseudopedobacter saltans</name>
    <dbReference type="NCBI Taxonomy" id="151895"/>
    <lineage>
        <taxon>Bacteria</taxon>
        <taxon>Pseudomonadati</taxon>
        <taxon>Bacteroidota</taxon>
        <taxon>Sphingobacteriia</taxon>
        <taxon>Sphingobacteriales</taxon>
        <taxon>Sphingobacteriaceae</taxon>
        <taxon>Pseudopedobacter</taxon>
    </lineage>
</organism>
<dbReference type="PANTHER" id="PTHR30106:SF1">
    <property type="entry name" value="UPF0324 MEMBRANE PROTEIN FN0533"/>
    <property type="match status" value="1"/>
</dbReference>
<evidence type="ECO:0000256" key="3">
    <source>
        <dbReference type="ARBA" id="ARBA00022475"/>
    </source>
</evidence>
<feature type="transmembrane region" description="Helical" evidence="7">
    <location>
        <begin position="220"/>
        <end position="237"/>
    </location>
</feature>
<dbReference type="InterPro" id="IPR018383">
    <property type="entry name" value="UPF0324_pro"/>
</dbReference>
<evidence type="ECO:0000256" key="1">
    <source>
        <dbReference type="ARBA" id="ARBA00004651"/>
    </source>
</evidence>
<evidence type="ECO:0000256" key="6">
    <source>
        <dbReference type="ARBA" id="ARBA00023136"/>
    </source>
</evidence>
<dbReference type="GO" id="GO:0005886">
    <property type="term" value="C:plasma membrane"/>
    <property type="evidence" value="ECO:0007669"/>
    <property type="project" value="UniProtKB-SubCell"/>
</dbReference>
<feature type="transmembrane region" description="Helical" evidence="7">
    <location>
        <begin position="304"/>
        <end position="324"/>
    </location>
</feature>
<feature type="transmembrane region" description="Helical" evidence="7">
    <location>
        <begin position="96"/>
        <end position="114"/>
    </location>
</feature>